<dbReference type="EMBL" id="QXGB01000297">
    <property type="protein sequence ID" value="KAE9220545.1"/>
    <property type="molecule type" value="Genomic_DNA"/>
</dbReference>
<keyword evidence="6" id="KW-0326">Glycosidase</keyword>
<protein>
    <recommendedName>
        <fullName evidence="3">beta-glucosidase</fullName>
        <ecNumber evidence="3">3.2.1.21</ecNumber>
    </recommendedName>
</protein>
<keyword evidence="4" id="KW-0732">Signal</keyword>
<dbReference type="GO" id="GO:0009251">
    <property type="term" value="P:glucan catabolic process"/>
    <property type="evidence" value="ECO:0007669"/>
    <property type="project" value="TreeGrafter"/>
</dbReference>
<dbReference type="Gene3D" id="3.40.50.1700">
    <property type="entry name" value="Glycoside hydrolase family 3 C-terminal domain"/>
    <property type="match status" value="1"/>
</dbReference>
<evidence type="ECO:0000313" key="10">
    <source>
        <dbReference type="Proteomes" id="UP000433483"/>
    </source>
</evidence>
<dbReference type="Proteomes" id="UP000433483">
    <property type="component" value="Unassembled WGS sequence"/>
</dbReference>
<evidence type="ECO:0000256" key="6">
    <source>
        <dbReference type="ARBA" id="ARBA00023295"/>
    </source>
</evidence>
<evidence type="ECO:0000256" key="5">
    <source>
        <dbReference type="ARBA" id="ARBA00022801"/>
    </source>
</evidence>
<dbReference type="InterPro" id="IPR002772">
    <property type="entry name" value="Glyco_hydro_3_C"/>
</dbReference>
<evidence type="ECO:0000256" key="3">
    <source>
        <dbReference type="ARBA" id="ARBA00012744"/>
    </source>
</evidence>
<dbReference type="InterPro" id="IPR036881">
    <property type="entry name" value="Glyco_hydro_3_C_sf"/>
</dbReference>
<dbReference type="EC" id="3.2.1.21" evidence="3"/>
<feature type="domain" description="Glycoside hydrolase family 3 C-terminal" evidence="8">
    <location>
        <begin position="3"/>
        <end position="74"/>
    </location>
</feature>
<name>A0A6A3YK82_9STRA</name>
<dbReference type="OrthoDB" id="90185at2759"/>
<comment type="catalytic activity">
    <reaction evidence="1">
        <text>Hydrolysis of terminal, non-reducing beta-D-glucosyl residues with release of beta-D-glucose.</text>
        <dbReference type="EC" id="3.2.1.21"/>
    </reaction>
</comment>
<evidence type="ECO:0000256" key="2">
    <source>
        <dbReference type="ARBA" id="ARBA00005336"/>
    </source>
</evidence>
<dbReference type="PANTHER" id="PTHR30620">
    <property type="entry name" value="PERIPLASMIC BETA-GLUCOSIDASE-RELATED"/>
    <property type="match status" value="1"/>
</dbReference>
<comment type="similarity">
    <text evidence="2">Belongs to the glycosyl hydrolase 3 family.</text>
</comment>
<dbReference type="SUPFAM" id="SSF52279">
    <property type="entry name" value="Beta-D-glucan exohydrolase, C-terminal domain"/>
    <property type="match status" value="1"/>
</dbReference>
<evidence type="ECO:0000259" key="8">
    <source>
        <dbReference type="Pfam" id="PF01915"/>
    </source>
</evidence>
<dbReference type="AlphaFoldDB" id="A0A6A3YK82"/>
<keyword evidence="10" id="KW-1185">Reference proteome</keyword>
<proteinExistence type="inferred from homology"/>
<feature type="compositionally biased region" description="Polar residues" evidence="7">
    <location>
        <begin position="64"/>
        <end position="73"/>
    </location>
</feature>
<dbReference type="Pfam" id="PF01915">
    <property type="entry name" value="Glyco_hydro_3_C"/>
    <property type="match status" value="1"/>
</dbReference>
<feature type="region of interest" description="Disordered" evidence="7">
    <location>
        <begin position="60"/>
        <end position="79"/>
    </location>
</feature>
<sequence>MISTSTKVIVVLFGGRSRLLGSISDHVAAIIDAMLPCELSGQAIAEILYGGVNPSDKLPITYPKDSTNATTPYNHRRRS</sequence>
<evidence type="ECO:0000256" key="1">
    <source>
        <dbReference type="ARBA" id="ARBA00000448"/>
    </source>
</evidence>
<dbReference type="PANTHER" id="PTHR30620:SF16">
    <property type="entry name" value="LYSOSOMAL BETA GLUCOSIDASE"/>
    <property type="match status" value="1"/>
</dbReference>
<evidence type="ECO:0000256" key="4">
    <source>
        <dbReference type="ARBA" id="ARBA00022729"/>
    </source>
</evidence>
<evidence type="ECO:0000256" key="7">
    <source>
        <dbReference type="SAM" id="MobiDB-lite"/>
    </source>
</evidence>
<accession>A0A6A3YK82</accession>
<gene>
    <name evidence="9" type="ORF">PF005_g7438</name>
</gene>
<comment type="caution">
    <text evidence="9">The sequence shown here is derived from an EMBL/GenBank/DDBJ whole genome shotgun (WGS) entry which is preliminary data.</text>
</comment>
<keyword evidence="5" id="KW-0378">Hydrolase</keyword>
<dbReference type="GO" id="GO:0008422">
    <property type="term" value="F:beta-glucosidase activity"/>
    <property type="evidence" value="ECO:0007669"/>
    <property type="project" value="UniProtKB-EC"/>
</dbReference>
<organism evidence="9 10">
    <name type="scientific">Phytophthora fragariae</name>
    <dbReference type="NCBI Taxonomy" id="53985"/>
    <lineage>
        <taxon>Eukaryota</taxon>
        <taxon>Sar</taxon>
        <taxon>Stramenopiles</taxon>
        <taxon>Oomycota</taxon>
        <taxon>Peronosporomycetes</taxon>
        <taxon>Peronosporales</taxon>
        <taxon>Peronosporaceae</taxon>
        <taxon>Phytophthora</taxon>
    </lineage>
</organism>
<reference evidence="9 10" key="1">
    <citation type="submission" date="2018-08" db="EMBL/GenBank/DDBJ databases">
        <title>Genomic investigation of the strawberry pathogen Phytophthora fragariae indicates pathogenicity is determined by transcriptional variation in three key races.</title>
        <authorList>
            <person name="Adams T.M."/>
            <person name="Armitage A.D."/>
            <person name="Sobczyk M.K."/>
            <person name="Bates H.J."/>
            <person name="Dunwell J.M."/>
            <person name="Nellist C.F."/>
            <person name="Harrison R.J."/>
        </authorList>
    </citation>
    <scope>NUCLEOTIDE SEQUENCE [LARGE SCALE GENOMIC DNA]</scope>
    <source>
        <strain evidence="9 10">NOV-27</strain>
    </source>
</reference>
<dbReference type="InterPro" id="IPR051915">
    <property type="entry name" value="Cellulose_Degrad_GH3"/>
</dbReference>
<evidence type="ECO:0000313" key="9">
    <source>
        <dbReference type="EMBL" id="KAE9220545.1"/>
    </source>
</evidence>